<gene>
    <name evidence="1" type="ORF">CELE_Y38A10A.11</name>
    <name evidence="1 3" type="ORF">Y38A10A.11</name>
</gene>
<dbReference type="RefSeq" id="NP_001256064.1">
    <property type="nucleotide sequence ID" value="NM_001269135.1"/>
</dbReference>
<dbReference type="InParanoid" id="I2HAF3"/>
<keyword evidence="2" id="KW-1185">Reference proteome</keyword>
<dbReference type="PANTHER" id="PTHR36955">
    <property type="entry name" value="SECRETED NEMATODE CLADE V PROTEIN GENE FAMILY"/>
    <property type="match status" value="1"/>
</dbReference>
<dbReference type="CTD" id="13213125"/>
<dbReference type="Proteomes" id="UP000001940">
    <property type="component" value="Chromosome V"/>
</dbReference>
<dbReference type="KEGG" id="cel:CELE_Y38A10A.11"/>
<dbReference type="WormBase" id="Y38A10A.11">
    <property type="protein sequence ID" value="CE47551"/>
    <property type="gene ID" value="WBGene00219449"/>
</dbReference>
<dbReference type="HOGENOM" id="CLU_168486_0_0_1"/>
<protein>
    <submittedName>
        <fullName evidence="1">DNA-directed DNA polymerase</fullName>
    </submittedName>
</protein>
<keyword evidence="1" id="KW-0239">DNA-directed DNA polymerase</keyword>
<evidence type="ECO:0000313" key="1">
    <source>
        <dbReference type="EMBL" id="CCH63860.1"/>
    </source>
</evidence>
<dbReference type="GO" id="GO:0003887">
    <property type="term" value="F:DNA-directed DNA polymerase activity"/>
    <property type="evidence" value="ECO:0007669"/>
    <property type="project" value="UniProtKB-KW"/>
</dbReference>
<organism evidence="1 2">
    <name type="scientific">Caenorhabditis elegans</name>
    <dbReference type="NCBI Taxonomy" id="6239"/>
    <lineage>
        <taxon>Eukaryota</taxon>
        <taxon>Metazoa</taxon>
        <taxon>Ecdysozoa</taxon>
        <taxon>Nematoda</taxon>
        <taxon>Chromadorea</taxon>
        <taxon>Rhabditida</taxon>
        <taxon>Rhabditina</taxon>
        <taxon>Rhabditomorpha</taxon>
        <taxon>Rhabditoidea</taxon>
        <taxon>Rhabditidae</taxon>
        <taxon>Peloderinae</taxon>
        <taxon>Caenorhabditis</taxon>
    </lineage>
</organism>
<name>I2HAF3_CAEEL</name>
<dbReference type="Pfam" id="PF17619">
    <property type="entry name" value="SCVP"/>
    <property type="match status" value="1"/>
</dbReference>
<dbReference type="PANTHER" id="PTHR36955:SF1">
    <property type="entry name" value="SECRETED NEMATODE CLADE V PROTEIN GENE FAMILY"/>
    <property type="match status" value="1"/>
</dbReference>
<dbReference type="Bgee" id="WBGene00219449">
    <property type="expression patterns" value="Expressed in embryo and 3 other cell types or tissues"/>
</dbReference>
<dbReference type="InterPro" id="IPR035126">
    <property type="entry name" value="SCVP"/>
</dbReference>
<dbReference type="AlphaFoldDB" id="I2HAF3"/>
<keyword evidence="1" id="KW-0548">Nucleotidyltransferase</keyword>
<proteinExistence type="predicted"/>
<accession>I2HAF3</accession>
<dbReference type="FunCoup" id="I2HAF3">
    <property type="interactions" value="98"/>
</dbReference>
<dbReference type="EMBL" id="BX284605">
    <property type="protein sequence ID" value="CCH63860.1"/>
    <property type="molecule type" value="Genomic_DNA"/>
</dbReference>
<evidence type="ECO:0000313" key="2">
    <source>
        <dbReference type="Proteomes" id="UP000001940"/>
    </source>
</evidence>
<dbReference type="AGR" id="WB:WBGene00219449"/>
<sequence>MKHMDYELSRLQKYSGISTNEFCPEITKKPVQDRNHFAMLYTFPYITSTCDRVRLFVRNAVSWSSEVNRARVACECEKIVEMTRG</sequence>
<dbReference type="GeneID" id="13213125"/>
<evidence type="ECO:0000313" key="3">
    <source>
        <dbReference type="WormBase" id="Y38A10A.11"/>
    </source>
</evidence>
<keyword evidence="1" id="KW-0808">Transferase</keyword>
<dbReference type="PaxDb" id="6239-Y38A10A.11"/>
<dbReference type="OrthoDB" id="5827284at2759"/>
<reference evidence="1 2" key="1">
    <citation type="journal article" date="1998" name="Science">
        <title>Genome sequence of the nematode C. elegans: a platform for investigating biology.</title>
        <authorList>
            <consortium name="The C. elegans sequencing consortium"/>
            <person name="Sulson J.E."/>
            <person name="Waterston R."/>
        </authorList>
    </citation>
    <scope>NUCLEOTIDE SEQUENCE [LARGE SCALE GENOMIC DNA]</scope>
    <source>
        <strain evidence="1 2">Bristol N2</strain>
    </source>
</reference>
<dbReference type="eggNOG" id="ENOG502R8GU">
    <property type="taxonomic scope" value="Eukaryota"/>
</dbReference>